<dbReference type="VEuPathDB" id="VectorBase:LDEU012036"/>
<proteinExistence type="predicted"/>
<dbReference type="STRING" id="299467.A0A443RXR5"/>
<reference evidence="1 2" key="1">
    <citation type="journal article" date="2018" name="Gigascience">
        <title>Genomes of trombidid mites reveal novel predicted allergens and laterally-transferred genes associated with secondary metabolism.</title>
        <authorList>
            <person name="Dong X."/>
            <person name="Chaisiri K."/>
            <person name="Xia D."/>
            <person name="Armstrong S.D."/>
            <person name="Fang Y."/>
            <person name="Donnelly M.J."/>
            <person name="Kadowaki T."/>
            <person name="McGarry J.W."/>
            <person name="Darby A.C."/>
            <person name="Makepeace B.L."/>
        </authorList>
    </citation>
    <scope>NUCLEOTIDE SEQUENCE [LARGE SCALE GENOMIC DNA]</scope>
    <source>
        <strain evidence="1">UoL-UT</strain>
    </source>
</reference>
<sequence length="269" mass="30637">MNIQCEKCKGLSFNNEQGRSKNSCCHGGKVILENLNPFPQELEDLLNRKTALSNDYLQNIRIYNNAFAFASFNAKNEDIAGRGPYCMRIRGQPYKMATTSLYAASNPRYGQIYIYDDNETINFRQNSKLNNEILLYLQTVLRNNPYADSYRYFHEVCKEKGDNSVSLNFVSYATDDKRPYNVPTTNNIAAVITTCDGSVPYSIGVKVYPRNEQECDYLSNLSHHSDPMLFPLLFPHGEGGCSHAMKTENMKNILPLQYYSFMAASLNNI</sequence>
<comment type="caution">
    <text evidence="1">The sequence shown here is derived from an EMBL/GenBank/DDBJ whole genome shotgun (WGS) entry which is preliminary data.</text>
</comment>
<dbReference type="AlphaFoldDB" id="A0A443RXR5"/>
<keyword evidence="2" id="KW-1185">Reference proteome</keyword>
<name>A0A443RXR5_9ACAR</name>
<evidence type="ECO:0000313" key="1">
    <source>
        <dbReference type="EMBL" id="RWS20004.1"/>
    </source>
</evidence>
<dbReference type="EMBL" id="NCKV01020835">
    <property type="protein sequence ID" value="RWS20004.1"/>
    <property type="molecule type" value="Genomic_DNA"/>
</dbReference>
<evidence type="ECO:0000313" key="2">
    <source>
        <dbReference type="Proteomes" id="UP000288716"/>
    </source>
</evidence>
<accession>A0A443RXR5</accession>
<dbReference type="PANTHER" id="PTHR45786">
    <property type="entry name" value="DNA BINDING PROTEIN-LIKE"/>
    <property type="match status" value="1"/>
</dbReference>
<dbReference type="OrthoDB" id="6509606at2759"/>
<gene>
    <name evidence="1" type="ORF">B4U80_07696</name>
</gene>
<evidence type="ECO:0008006" key="3">
    <source>
        <dbReference type="Google" id="ProtNLM"/>
    </source>
</evidence>
<protein>
    <recommendedName>
        <fullName evidence="3">Helitron helicase-like domain-containing protein</fullName>
    </recommendedName>
</protein>
<organism evidence="1 2">
    <name type="scientific">Leptotrombidium deliense</name>
    <dbReference type="NCBI Taxonomy" id="299467"/>
    <lineage>
        <taxon>Eukaryota</taxon>
        <taxon>Metazoa</taxon>
        <taxon>Ecdysozoa</taxon>
        <taxon>Arthropoda</taxon>
        <taxon>Chelicerata</taxon>
        <taxon>Arachnida</taxon>
        <taxon>Acari</taxon>
        <taxon>Acariformes</taxon>
        <taxon>Trombidiformes</taxon>
        <taxon>Prostigmata</taxon>
        <taxon>Anystina</taxon>
        <taxon>Parasitengona</taxon>
        <taxon>Trombiculoidea</taxon>
        <taxon>Trombiculidae</taxon>
        <taxon>Leptotrombidium</taxon>
    </lineage>
</organism>
<dbReference type="PANTHER" id="PTHR45786:SF74">
    <property type="entry name" value="ATP-DEPENDENT DNA HELICASE"/>
    <property type="match status" value="1"/>
</dbReference>
<dbReference type="Proteomes" id="UP000288716">
    <property type="component" value="Unassembled WGS sequence"/>
</dbReference>